<keyword evidence="4 5" id="KW-0472">Membrane</keyword>
<proteinExistence type="predicted"/>
<comment type="subcellular location">
    <subcellularLocation>
        <location evidence="1">Membrane</location>
        <topology evidence="1">Multi-pass membrane protein</topology>
    </subcellularLocation>
</comment>
<dbReference type="GO" id="GO:0022857">
    <property type="term" value="F:transmembrane transporter activity"/>
    <property type="evidence" value="ECO:0007669"/>
    <property type="project" value="InterPro"/>
</dbReference>
<sequence>MDETGQEPTAMTALNAENGSQPKVLGVDEILDRIGPRNFQIVKIFFLTSWTWAVTAPVIMAEAFLDDSACDYGMADADLSADCLERKSGNIAAEFGLHGADAHYRHWITTAFLIGNIAGGLLLSVPSDRYGRRIVVLVTLIFIGLSGGAFLFTKTYASVLLLRVFQGIHFTGSGLCVWVLGYESIPTVLRPFATFTFGVTWVIGYCAIAPLAYFVSHWRTFMALLCLPSAVHAVVMVFALPESLHYLVTHNKQKEAKAWVEAAGDRALAEEINWGELCRQSSEDDGSKPETKKQHIFFNRKIILRILIFATIWATDVLVYFGMSLFSVQLAGNRYWNYIAMGLIEIPAYIVGPVMLDKLGRRFTISSTHLGTAFAFVCAGFIMTDHSVVQLLFWLFAKFCISTAFMCIFVFASESFPTTERSMCVGMCSVTGKFIGCVSPFIQTTRSIWTPMPLVIFGSFSLVAGLVTLILPETKDKPLPDTCDGVID</sequence>
<evidence type="ECO:0000259" key="6">
    <source>
        <dbReference type="PROSITE" id="PS50850"/>
    </source>
</evidence>
<dbReference type="InterPro" id="IPR036259">
    <property type="entry name" value="MFS_trans_sf"/>
</dbReference>
<feature type="transmembrane region" description="Helical" evidence="5">
    <location>
        <begin position="335"/>
        <end position="356"/>
    </location>
</feature>
<evidence type="ECO:0000313" key="8">
    <source>
        <dbReference type="WBParaSite" id="Pan_g18283.t1"/>
    </source>
</evidence>
<dbReference type="Pfam" id="PF00083">
    <property type="entry name" value="Sugar_tr"/>
    <property type="match status" value="1"/>
</dbReference>
<accession>A0A7E4VB51</accession>
<dbReference type="GO" id="GO:0016020">
    <property type="term" value="C:membrane"/>
    <property type="evidence" value="ECO:0007669"/>
    <property type="project" value="UniProtKB-SubCell"/>
</dbReference>
<evidence type="ECO:0000256" key="3">
    <source>
        <dbReference type="ARBA" id="ARBA00022989"/>
    </source>
</evidence>
<organism evidence="7 8">
    <name type="scientific">Panagrellus redivivus</name>
    <name type="common">Microworm</name>
    <dbReference type="NCBI Taxonomy" id="6233"/>
    <lineage>
        <taxon>Eukaryota</taxon>
        <taxon>Metazoa</taxon>
        <taxon>Ecdysozoa</taxon>
        <taxon>Nematoda</taxon>
        <taxon>Chromadorea</taxon>
        <taxon>Rhabditida</taxon>
        <taxon>Tylenchina</taxon>
        <taxon>Panagrolaimomorpha</taxon>
        <taxon>Panagrolaimoidea</taxon>
        <taxon>Panagrolaimidae</taxon>
        <taxon>Panagrellus</taxon>
    </lineage>
</organism>
<feature type="domain" description="Major facilitator superfamily (MFS) profile" evidence="6">
    <location>
        <begin position="41"/>
        <end position="476"/>
    </location>
</feature>
<dbReference type="InterPro" id="IPR005828">
    <property type="entry name" value="MFS_sugar_transport-like"/>
</dbReference>
<reference evidence="8" key="2">
    <citation type="submission" date="2020-10" db="UniProtKB">
        <authorList>
            <consortium name="WormBaseParasite"/>
        </authorList>
    </citation>
    <scope>IDENTIFICATION</scope>
</reference>
<feature type="transmembrane region" description="Helical" evidence="5">
    <location>
        <begin position="159"/>
        <end position="180"/>
    </location>
</feature>
<evidence type="ECO:0000256" key="5">
    <source>
        <dbReference type="SAM" id="Phobius"/>
    </source>
</evidence>
<feature type="transmembrane region" description="Helical" evidence="5">
    <location>
        <begin position="363"/>
        <end position="383"/>
    </location>
</feature>
<dbReference type="InterPro" id="IPR020846">
    <property type="entry name" value="MFS_dom"/>
</dbReference>
<keyword evidence="3 5" id="KW-1133">Transmembrane helix</keyword>
<dbReference type="AlphaFoldDB" id="A0A7E4VB51"/>
<evidence type="ECO:0000313" key="7">
    <source>
        <dbReference type="Proteomes" id="UP000492821"/>
    </source>
</evidence>
<dbReference type="PROSITE" id="PS00216">
    <property type="entry name" value="SUGAR_TRANSPORT_1"/>
    <property type="match status" value="1"/>
</dbReference>
<feature type="transmembrane region" description="Helical" evidence="5">
    <location>
        <begin position="389"/>
        <end position="412"/>
    </location>
</feature>
<dbReference type="PROSITE" id="PS50850">
    <property type="entry name" value="MFS"/>
    <property type="match status" value="1"/>
</dbReference>
<feature type="transmembrane region" description="Helical" evidence="5">
    <location>
        <begin position="221"/>
        <end position="240"/>
    </location>
</feature>
<feature type="transmembrane region" description="Helical" evidence="5">
    <location>
        <begin position="104"/>
        <end position="123"/>
    </location>
</feature>
<dbReference type="Proteomes" id="UP000492821">
    <property type="component" value="Unassembled WGS sequence"/>
</dbReference>
<feature type="transmembrane region" description="Helical" evidence="5">
    <location>
        <begin position="44"/>
        <end position="65"/>
    </location>
</feature>
<evidence type="ECO:0000256" key="4">
    <source>
        <dbReference type="ARBA" id="ARBA00023136"/>
    </source>
</evidence>
<dbReference type="SUPFAM" id="SSF103473">
    <property type="entry name" value="MFS general substrate transporter"/>
    <property type="match status" value="1"/>
</dbReference>
<evidence type="ECO:0000256" key="2">
    <source>
        <dbReference type="ARBA" id="ARBA00022692"/>
    </source>
</evidence>
<dbReference type="WBParaSite" id="Pan_g18283.t1">
    <property type="protein sequence ID" value="Pan_g18283.t1"/>
    <property type="gene ID" value="Pan_g18283"/>
</dbReference>
<protein>
    <submittedName>
        <fullName evidence="8">MFS domain-containing protein</fullName>
    </submittedName>
</protein>
<dbReference type="PANTHER" id="PTHR24064">
    <property type="entry name" value="SOLUTE CARRIER FAMILY 22 MEMBER"/>
    <property type="match status" value="1"/>
</dbReference>
<keyword evidence="7" id="KW-1185">Reference proteome</keyword>
<dbReference type="Gene3D" id="1.20.1250.20">
    <property type="entry name" value="MFS general substrate transporter like domains"/>
    <property type="match status" value="1"/>
</dbReference>
<feature type="transmembrane region" description="Helical" evidence="5">
    <location>
        <begin position="135"/>
        <end position="153"/>
    </location>
</feature>
<dbReference type="InterPro" id="IPR005829">
    <property type="entry name" value="Sugar_transporter_CS"/>
</dbReference>
<keyword evidence="2 5" id="KW-0812">Transmembrane</keyword>
<feature type="transmembrane region" description="Helical" evidence="5">
    <location>
        <begin position="448"/>
        <end position="471"/>
    </location>
</feature>
<name>A0A7E4VB51_PANRE</name>
<evidence type="ECO:0000256" key="1">
    <source>
        <dbReference type="ARBA" id="ARBA00004141"/>
    </source>
</evidence>
<feature type="transmembrane region" description="Helical" evidence="5">
    <location>
        <begin position="192"/>
        <end position="215"/>
    </location>
</feature>
<reference evidence="7" key="1">
    <citation type="journal article" date="2013" name="Genetics">
        <title>The draft genome and transcriptome of Panagrellus redivivus are shaped by the harsh demands of a free-living lifestyle.</title>
        <authorList>
            <person name="Srinivasan J."/>
            <person name="Dillman A.R."/>
            <person name="Macchietto M.G."/>
            <person name="Heikkinen L."/>
            <person name="Lakso M."/>
            <person name="Fracchia K.M."/>
            <person name="Antoshechkin I."/>
            <person name="Mortazavi A."/>
            <person name="Wong G."/>
            <person name="Sternberg P.W."/>
        </authorList>
    </citation>
    <scope>NUCLEOTIDE SEQUENCE [LARGE SCALE GENOMIC DNA]</scope>
    <source>
        <strain evidence="7">MT8872</strain>
    </source>
</reference>
<feature type="transmembrane region" description="Helical" evidence="5">
    <location>
        <begin position="302"/>
        <end position="323"/>
    </location>
</feature>